<dbReference type="InterPro" id="IPR036514">
    <property type="entry name" value="SGNH_hydro_sf"/>
</dbReference>
<dbReference type="PANTHER" id="PTHR30383">
    <property type="entry name" value="THIOESTERASE 1/PROTEASE 1/LYSOPHOSPHOLIPASE L1"/>
    <property type="match status" value="1"/>
</dbReference>
<comment type="caution">
    <text evidence="3">The sequence shown here is derived from an EMBL/GenBank/DDBJ whole genome shotgun (WGS) entry which is preliminary data.</text>
</comment>
<dbReference type="Proteomes" id="UP000249522">
    <property type="component" value="Unassembled WGS sequence"/>
</dbReference>
<keyword evidence="1" id="KW-1133">Transmembrane helix</keyword>
<dbReference type="InterPro" id="IPR013830">
    <property type="entry name" value="SGNH_hydro"/>
</dbReference>
<evidence type="ECO:0000259" key="2">
    <source>
        <dbReference type="Pfam" id="PF13472"/>
    </source>
</evidence>
<reference evidence="3 4" key="1">
    <citation type="submission" date="2018-06" db="EMBL/GenBank/DDBJ databases">
        <title>Paenibacillus imtechensis sp. nov.</title>
        <authorList>
            <person name="Pinnaka A.K."/>
            <person name="Singh H."/>
            <person name="Kaur M."/>
        </authorList>
    </citation>
    <scope>NUCLEOTIDE SEQUENCE [LARGE SCALE GENOMIC DNA]</scope>
    <source>
        <strain evidence="3 4">SMB1</strain>
    </source>
</reference>
<gene>
    <name evidence="3" type="ORF">DNH61_02065</name>
</gene>
<dbReference type="SUPFAM" id="SSF52266">
    <property type="entry name" value="SGNH hydrolase"/>
    <property type="match status" value="1"/>
</dbReference>
<accession>A0A2W1LHD9</accession>
<dbReference type="AlphaFoldDB" id="A0A2W1LHD9"/>
<organism evidence="3 4">
    <name type="scientific">Paenibacillus sambharensis</name>
    <dbReference type="NCBI Taxonomy" id="1803190"/>
    <lineage>
        <taxon>Bacteria</taxon>
        <taxon>Bacillati</taxon>
        <taxon>Bacillota</taxon>
        <taxon>Bacilli</taxon>
        <taxon>Bacillales</taxon>
        <taxon>Paenibacillaceae</taxon>
        <taxon>Paenibacillus</taxon>
    </lineage>
</organism>
<protein>
    <recommendedName>
        <fullName evidence="2">SGNH hydrolase-type esterase domain-containing protein</fullName>
    </recommendedName>
</protein>
<evidence type="ECO:0000256" key="1">
    <source>
        <dbReference type="SAM" id="Phobius"/>
    </source>
</evidence>
<evidence type="ECO:0000313" key="4">
    <source>
        <dbReference type="Proteomes" id="UP000249522"/>
    </source>
</evidence>
<keyword evidence="1" id="KW-0472">Membrane</keyword>
<evidence type="ECO:0000313" key="3">
    <source>
        <dbReference type="EMBL" id="PZD97480.1"/>
    </source>
</evidence>
<keyword evidence="4" id="KW-1185">Reference proteome</keyword>
<keyword evidence="1" id="KW-0812">Transmembrane</keyword>
<dbReference type="Pfam" id="PF13472">
    <property type="entry name" value="Lipase_GDSL_2"/>
    <property type="match status" value="1"/>
</dbReference>
<proteinExistence type="predicted"/>
<name>A0A2W1LHD9_9BACL</name>
<feature type="transmembrane region" description="Helical" evidence="1">
    <location>
        <begin position="7"/>
        <end position="26"/>
    </location>
</feature>
<dbReference type="EMBL" id="QKRB01000012">
    <property type="protein sequence ID" value="PZD97480.1"/>
    <property type="molecule type" value="Genomic_DNA"/>
</dbReference>
<sequence length="240" mass="27432">MKWTKRWISICVCVIAVGFIAVFHSWTPVVYSTYEAAKLNPWEKEVRRIEAGYAGHYPHGAVVFIGSSSIRAWRTLESDMSPFKAINHGFGGSGIRDAIHYIDRLVTPFHPTAVVCFTGTNDINGIPGKTRTGREVYKDTVIFIEQVQRSLPGIPVFYVSITPTELRWKVWDEARMANKLIRTYCDKHKDAYYIDLAGRMVNAQGRPDAKYYKKDRLHPNEAGYKVWTEVIKKALAEKLM</sequence>
<dbReference type="InterPro" id="IPR051532">
    <property type="entry name" value="Ester_Hydrolysis_Enzymes"/>
</dbReference>
<feature type="domain" description="SGNH hydrolase-type esterase" evidence="2">
    <location>
        <begin position="72"/>
        <end position="226"/>
    </location>
</feature>
<dbReference type="OrthoDB" id="2513075at2"/>
<dbReference type="Gene3D" id="3.40.50.1110">
    <property type="entry name" value="SGNH hydrolase"/>
    <property type="match status" value="1"/>
</dbReference>